<feature type="transmembrane region" description="Helical" evidence="1">
    <location>
        <begin position="49"/>
        <end position="75"/>
    </location>
</feature>
<feature type="transmembrane region" description="Helical" evidence="1">
    <location>
        <begin position="267"/>
        <end position="285"/>
    </location>
</feature>
<dbReference type="Pfam" id="PF01757">
    <property type="entry name" value="Acyl_transf_3"/>
    <property type="match status" value="1"/>
</dbReference>
<evidence type="ECO:0000313" key="4">
    <source>
        <dbReference type="EMBL" id="WNO54223.1"/>
    </source>
</evidence>
<protein>
    <submittedName>
        <fullName evidence="4">Acyltransferase family protein</fullName>
        <ecNumber evidence="4">2.3.1.-</ecNumber>
    </submittedName>
</protein>
<feature type="transmembrane region" description="Helical" evidence="1">
    <location>
        <begin position="297"/>
        <end position="316"/>
    </location>
</feature>
<gene>
    <name evidence="4" type="ORF">RPR59_02885</name>
</gene>
<proteinExistence type="predicted"/>
<keyword evidence="5" id="KW-1185">Reference proteome</keyword>
<sequence length="678" mass="73272">MPIALSGSALDAAGRIPVTAARPNKAYRADIDGLRAVAVLPVVLFHSGFGVFSGGFVGVDVFFVISGFLITRILLTDMTAGRFSLIRFYERRIRRIFPALFVVLIASFAVGLVVMLPRDLATFGINLSAAAASLSNVLLWMQDDYFDGSSKLKLVLHTWSLSLEEQFYLFWPVLLLVLARLSHRLRLAATVGILAVSLAACIWMTGRDATAAFYLLPYRAWELVLGALLAMGLVPAFRSALAAQLAGTGGLAMILFAVAAFSERTVFPGAAAILPCLGSAMVIHAGMGDHPTIARDVLSRPAAVFIGQISYSFYLWHWPLFVYARYVSIEEPSPAAMIIVSLLALLCATLSWYYVERPFRSGGLLRSRKALFGAAATILVGTAASGALLYVMDGLPQRFSQRVNSLSATADEPNPYAWHCNGGLALRRDCIIGDPARLRYALLGDSHAAALRHAMGRIAEHGAATLYGAASRCPPFLTVAPDTACLARNRRNLAFLASHPQIDTVIIASRWTYYYDGRATALGPAESNNHLPELQDESGRRYGQFSRAARDAEAAGIAAMIHALLAAGKTIVLIYPIPEIGHDVPFTLARLARHGRTVDDFTSPISLYEQRQAGTIALLDGLGQSPRLHRVRPAQILCRDGQCRAADQGRPLYVDSNHLSASGARLMAPAIERAAKAR</sequence>
<name>A0ABZ0BA41_9SPHN</name>
<dbReference type="EC" id="2.3.1.-" evidence="4"/>
<dbReference type="InterPro" id="IPR002656">
    <property type="entry name" value="Acyl_transf_3_dom"/>
</dbReference>
<dbReference type="InterPro" id="IPR050879">
    <property type="entry name" value="Acyltransferase_3"/>
</dbReference>
<dbReference type="PANTHER" id="PTHR23028:SF53">
    <property type="entry name" value="ACYL_TRANSF_3 DOMAIN-CONTAINING PROTEIN"/>
    <property type="match status" value="1"/>
</dbReference>
<dbReference type="Pfam" id="PF19040">
    <property type="entry name" value="SGNH"/>
    <property type="match status" value="1"/>
</dbReference>
<dbReference type="EMBL" id="CP135076">
    <property type="protein sequence ID" value="WNO54223.1"/>
    <property type="molecule type" value="Genomic_DNA"/>
</dbReference>
<feature type="transmembrane region" description="Helical" evidence="1">
    <location>
        <begin position="185"/>
        <end position="205"/>
    </location>
</feature>
<reference evidence="4 5" key="1">
    <citation type="submission" date="2023-09" db="EMBL/GenBank/DDBJ databases">
        <authorList>
            <person name="Rey-Velasco X."/>
        </authorList>
    </citation>
    <scope>NUCLEOTIDE SEQUENCE [LARGE SCALE GENOMIC DNA]</scope>
    <source>
        <strain evidence="4 5">W311</strain>
    </source>
</reference>
<dbReference type="PANTHER" id="PTHR23028">
    <property type="entry name" value="ACETYLTRANSFERASE"/>
    <property type="match status" value="1"/>
</dbReference>
<organism evidence="4 5">
    <name type="scientific">Stakelama saccharophila</name>
    <dbReference type="NCBI Taxonomy" id="3075605"/>
    <lineage>
        <taxon>Bacteria</taxon>
        <taxon>Pseudomonadati</taxon>
        <taxon>Pseudomonadota</taxon>
        <taxon>Alphaproteobacteria</taxon>
        <taxon>Sphingomonadales</taxon>
        <taxon>Sphingomonadaceae</taxon>
        <taxon>Stakelama</taxon>
    </lineage>
</organism>
<feature type="domain" description="Acyltransferase 3" evidence="2">
    <location>
        <begin position="29"/>
        <end position="351"/>
    </location>
</feature>
<feature type="domain" description="SGNH" evidence="3">
    <location>
        <begin position="427"/>
        <end position="672"/>
    </location>
</feature>
<dbReference type="Proteomes" id="UP001302249">
    <property type="component" value="Chromosome"/>
</dbReference>
<keyword evidence="4" id="KW-0012">Acyltransferase</keyword>
<keyword evidence="1" id="KW-0472">Membrane</keyword>
<feature type="transmembrane region" description="Helical" evidence="1">
    <location>
        <begin position="241"/>
        <end position="261"/>
    </location>
</feature>
<evidence type="ECO:0000259" key="2">
    <source>
        <dbReference type="Pfam" id="PF01757"/>
    </source>
</evidence>
<dbReference type="GO" id="GO:0016746">
    <property type="term" value="F:acyltransferase activity"/>
    <property type="evidence" value="ECO:0007669"/>
    <property type="project" value="UniProtKB-KW"/>
</dbReference>
<evidence type="ECO:0000313" key="5">
    <source>
        <dbReference type="Proteomes" id="UP001302249"/>
    </source>
</evidence>
<feature type="transmembrane region" description="Helical" evidence="1">
    <location>
        <begin position="336"/>
        <end position="355"/>
    </location>
</feature>
<keyword evidence="1" id="KW-0812">Transmembrane</keyword>
<dbReference type="RefSeq" id="WP_313916477.1">
    <property type="nucleotide sequence ID" value="NZ_CP135076.1"/>
</dbReference>
<keyword evidence="4" id="KW-0808">Transferase</keyword>
<dbReference type="InterPro" id="IPR043968">
    <property type="entry name" value="SGNH"/>
</dbReference>
<evidence type="ECO:0000256" key="1">
    <source>
        <dbReference type="SAM" id="Phobius"/>
    </source>
</evidence>
<keyword evidence="1" id="KW-1133">Transmembrane helix</keyword>
<accession>A0ABZ0BA41</accession>
<feature type="transmembrane region" description="Helical" evidence="1">
    <location>
        <begin position="370"/>
        <end position="392"/>
    </location>
</feature>
<evidence type="ECO:0000259" key="3">
    <source>
        <dbReference type="Pfam" id="PF19040"/>
    </source>
</evidence>
<feature type="transmembrane region" description="Helical" evidence="1">
    <location>
        <begin position="96"/>
        <end position="117"/>
    </location>
</feature>